<dbReference type="EMBL" id="BPLR01014263">
    <property type="protein sequence ID" value="GIY67629.1"/>
    <property type="molecule type" value="Genomic_DNA"/>
</dbReference>
<name>A0AAV4VCB3_CAEEX</name>
<protein>
    <submittedName>
        <fullName evidence="2">Uncharacterized protein</fullName>
    </submittedName>
</protein>
<sequence length="84" mass="9901">MHHERKQKNNKGCKQNRHAEKRNKTQINKEKMKRKNLSVLERGKRTSNLADLFFKVDVSSAQLQVVYAAEMGQVLFLSKRNMTR</sequence>
<feature type="compositionally biased region" description="Basic residues" evidence="1">
    <location>
        <begin position="1"/>
        <end position="21"/>
    </location>
</feature>
<evidence type="ECO:0000313" key="3">
    <source>
        <dbReference type="Proteomes" id="UP001054945"/>
    </source>
</evidence>
<keyword evidence="3" id="KW-1185">Reference proteome</keyword>
<organism evidence="2 3">
    <name type="scientific">Caerostris extrusa</name>
    <name type="common">Bark spider</name>
    <name type="synonym">Caerostris bankana</name>
    <dbReference type="NCBI Taxonomy" id="172846"/>
    <lineage>
        <taxon>Eukaryota</taxon>
        <taxon>Metazoa</taxon>
        <taxon>Ecdysozoa</taxon>
        <taxon>Arthropoda</taxon>
        <taxon>Chelicerata</taxon>
        <taxon>Arachnida</taxon>
        <taxon>Araneae</taxon>
        <taxon>Araneomorphae</taxon>
        <taxon>Entelegynae</taxon>
        <taxon>Araneoidea</taxon>
        <taxon>Araneidae</taxon>
        <taxon>Caerostris</taxon>
    </lineage>
</organism>
<feature type="region of interest" description="Disordered" evidence="1">
    <location>
        <begin position="1"/>
        <end position="40"/>
    </location>
</feature>
<comment type="caution">
    <text evidence="2">The sequence shown here is derived from an EMBL/GenBank/DDBJ whole genome shotgun (WGS) entry which is preliminary data.</text>
</comment>
<gene>
    <name evidence="2" type="ORF">CEXT_228981</name>
</gene>
<evidence type="ECO:0000313" key="2">
    <source>
        <dbReference type="EMBL" id="GIY67629.1"/>
    </source>
</evidence>
<dbReference type="Proteomes" id="UP001054945">
    <property type="component" value="Unassembled WGS sequence"/>
</dbReference>
<reference evidence="2 3" key="1">
    <citation type="submission" date="2021-06" db="EMBL/GenBank/DDBJ databases">
        <title>Caerostris extrusa draft genome.</title>
        <authorList>
            <person name="Kono N."/>
            <person name="Arakawa K."/>
        </authorList>
    </citation>
    <scope>NUCLEOTIDE SEQUENCE [LARGE SCALE GENOMIC DNA]</scope>
</reference>
<accession>A0AAV4VCB3</accession>
<proteinExistence type="predicted"/>
<evidence type="ECO:0000256" key="1">
    <source>
        <dbReference type="SAM" id="MobiDB-lite"/>
    </source>
</evidence>
<dbReference type="AlphaFoldDB" id="A0AAV4VCB3"/>